<reference evidence="2" key="1">
    <citation type="submission" date="2021-01" db="EMBL/GenBank/DDBJ databases">
        <authorList>
            <person name="Corre E."/>
            <person name="Pelletier E."/>
            <person name="Niang G."/>
            <person name="Scheremetjew M."/>
            <person name="Finn R."/>
            <person name="Kale V."/>
            <person name="Holt S."/>
            <person name="Cochrane G."/>
            <person name="Meng A."/>
            <person name="Brown T."/>
            <person name="Cohen L."/>
        </authorList>
    </citation>
    <scope>NUCLEOTIDE SEQUENCE</scope>
    <source>
        <strain evidence="2">CCMP494</strain>
    </source>
</reference>
<feature type="region of interest" description="Disordered" evidence="1">
    <location>
        <begin position="151"/>
        <end position="325"/>
    </location>
</feature>
<feature type="region of interest" description="Disordered" evidence="1">
    <location>
        <begin position="476"/>
        <end position="662"/>
    </location>
</feature>
<name>A0A7S0PRX9_MICPS</name>
<evidence type="ECO:0000313" key="2">
    <source>
        <dbReference type="EMBL" id="CAD8588942.1"/>
    </source>
</evidence>
<organism evidence="2">
    <name type="scientific">Micromonas pusilla</name>
    <name type="common">Picoplanktonic green alga</name>
    <name type="synonym">Chromulina pusilla</name>
    <dbReference type="NCBI Taxonomy" id="38833"/>
    <lineage>
        <taxon>Eukaryota</taxon>
        <taxon>Viridiplantae</taxon>
        <taxon>Chlorophyta</taxon>
        <taxon>Mamiellophyceae</taxon>
        <taxon>Mamiellales</taxon>
        <taxon>Mamiellaceae</taxon>
        <taxon>Micromonas</taxon>
    </lineage>
</organism>
<feature type="compositionally biased region" description="Basic and acidic residues" evidence="1">
    <location>
        <begin position="195"/>
        <end position="218"/>
    </location>
</feature>
<dbReference type="Gene3D" id="3.10.180.50">
    <property type="match status" value="1"/>
</dbReference>
<feature type="region of interest" description="Disordered" evidence="1">
    <location>
        <begin position="1"/>
        <end position="76"/>
    </location>
</feature>
<proteinExistence type="predicted"/>
<feature type="compositionally biased region" description="Low complexity" evidence="1">
    <location>
        <begin position="50"/>
        <end position="74"/>
    </location>
</feature>
<feature type="region of interest" description="Disordered" evidence="1">
    <location>
        <begin position="1027"/>
        <end position="1046"/>
    </location>
</feature>
<dbReference type="PANTHER" id="PTHR31136:SF5">
    <property type="entry name" value="2-OXOADIPATE DIOXYGENASE_DECARBOXYLASE, CHLOROPLASTIC"/>
    <property type="match status" value="1"/>
</dbReference>
<dbReference type="AlphaFoldDB" id="A0A7S0PRX9"/>
<feature type="compositionally biased region" description="Polar residues" evidence="1">
    <location>
        <begin position="644"/>
        <end position="655"/>
    </location>
</feature>
<feature type="compositionally biased region" description="Basic and acidic residues" evidence="1">
    <location>
        <begin position="865"/>
        <end position="874"/>
    </location>
</feature>
<sequence>MGWVYSPASAASSSRSRDGSTGSYTARSTPFASRFSKHECIPDTFPPPRSGTTSAPSPRGTSPGRGPSTSSPPGFHARMSAISELDAAWRESSLAFSSKSYAWHRKPARLTSCSRTSPTSSTAALSESCRLCIRQGMIVDGCAWQPLMWERPTSDDAGSVSHDDAPRGTAMNRTKRTRDPGASRRTSAETGEANGEDREKNSDDKVVDDVVDSLVKELDLEEEAERVDDRPGTTTTDDAFDVLRLNATRETRSSRSLPLGEESGDDLDEPRLRNKHDAADADDDDHPTISGRFDDEDPEAALPLPTRPERHPPRRRERWPTPRAVDGNEMETSVALPLSVHVAVRELRALHGDVAPARPRQPRGRGYAESPGDRPRLHLNPAFSEWLMGLPSGWTCLDGDVLDPSAHLRRHDRWASWHPGGGSPGGESPGGWSAGSQVALGVARQMDRCRAVGNSVVPTCVGVAWRVLTGLRHAVNPRTEPAPAPARSKHRLDPTRRVPVLVPDPRVRTEWGGNDGDDGRRWGSPHGQKGEEEEESGTRWKPWSAPLPTFFAPVDSNPRTLDSNPRNKRKRGGPGPTDDESAPETDDPRMTPSMNTGDEEKLEPWGDANEGVARGSSRRPPRRAEFTRNSRSGSPGTLGRPSVQGGSTRSKSTSQNREERAVVAARDQINALTASPDVRNGASALLRQLWESMLSGRAECERAAEALRGVPAAPARRNPGESPSANWAFPPPLPRLFRSPAEVRERRETTRPALAGGAGSGGFAESERNPIGTRGKPRGEPKLLPKLRARRPFGVAVDEIDWPQPPPFRPSHLNPEPPPPTRGPAEVRRVGRGAPGSSLQKERLKTVEDTNRLGDGDSGSDSEDDARGVIRREVGGYGEIPEERCFSERWEEVGEDGLYRFIVDPVACPGGVTGRNNLEDADDQTRCDQTEAKSGIDAFTRVSPDGGLLQSSISADVRVVKLFDERDASLVEVAVPGGYLEFVQRRPVDPIAISEDVPAQSLGDGALRDGFHEGNANGIFESTFRANTNPREGAEGGGEVGKGAKSSAVSLRRVRRTAESGDAFFVDADCDPSDEECHYAF</sequence>
<dbReference type="PANTHER" id="PTHR31136">
    <property type="entry name" value="DUF1338 DOMAIN-CONTAINING PROTEIN"/>
    <property type="match status" value="1"/>
</dbReference>
<evidence type="ECO:0000256" key="1">
    <source>
        <dbReference type="SAM" id="MobiDB-lite"/>
    </source>
</evidence>
<gene>
    <name evidence="2" type="ORF">MSP1404_LOCUS6712</name>
</gene>
<protein>
    <submittedName>
        <fullName evidence="2">Uncharacterized protein</fullName>
    </submittedName>
</protein>
<feature type="compositionally biased region" description="Low complexity" evidence="1">
    <location>
        <begin position="1"/>
        <end position="25"/>
    </location>
</feature>
<feature type="compositionally biased region" description="Basic and acidic residues" evidence="1">
    <location>
        <begin position="840"/>
        <end position="855"/>
    </location>
</feature>
<accession>A0A7S0PRX9</accession>
<feature type="compositionally biased region" description="Pro residues" evidence="1">
    <location>
        <begin position="803"/>
        <end position="822"/>
    </location>
</feature>
<feature type="compositionally biased region" description="Basic and acidic residues" evidence="1">
    <location>
        <begin position="269"/>
        <end position="279"/>
    </location>
</feature>
<feature type="region of interest" description="Disordered" evidence="1">
    <location>
        <begin position="354"/>
        <end position="376"/>
    </location>
</feature>
<dbReference type="EMBL" id="HBEV01008778">
    <property type="protein sequence ID" value="CAD8588942.1"/>
    <property type="molecule type" value="Transcribed_RNA"/>
</dbReference>
<feature type="region of interest" description="Disordered" evidence="1">
    <location>
        <begin position="711"/>
        <end position="874"/>
    </location>
</feature>
<feature type="compositionally biased region" description="Basic and acidic residues" evidence="1">
    <location>
        <begin position="741"/>
        <end position="750"/>
    </location>
</feature>